<name>A0A0F9WHS5_9ZZZZ</name>
<protein>
    <submittedName>
        <fullName evidence="1">Uncharacterized protein</fullName>
    </submittedName>
</protein>
<dbReference type="EMBL" id="LAZR01000158">
    <property type="protein sequence ID" value="KKN85486.1"/>
    <property type="molecule type" value="Genomic_DNA"/>
</dbReference>
<dbReference type="AlphaFoldDB" id="A0A0F9WHS5"/>
<comment type="caution">
    <text evidence="1">The sequence shown here is derived from an EMBL/GenBank/DDBJ whole genome shotgun (WGS) entry which is preliminary data.</text>
</comment>
<gene>
    <name evidence="1" type="ORF">LCGC14_0278070</name>
</gene>
<sequence length="53" mass="6255">MYGILCLKDGDPSMTIPMMDEDDSMATWKTLKEARLSLVVTLCARYRKYYMWI</sequence>
<proteinExistence type="predicted"/>
<organism evidence="1">
    <name type="scientific">marine sediment metagenome</name>
    <dbReference type="NCBI Taxonomy" id="412755"/>
    <lineage>
        <taxon>unclassified sequences</taxon>
        <taxon>metagenomes</taxon>
        <taxon>ecological metagenomes</taxon>
    </lineage>
</organism>
<evidence type="ECO:0000313" key="1">
    <source>
        <dbReference type="EMBL" id="KKN85486.1"/>
    </source>
</evidence>
<reference evidence="1" key="1">
    <citation type="journal article" date="2015" name="Nature">
        <title>Complex archaea that bridge the gap between prokaryotes and eukaryotes.</title>
        <authorList>
            <person name="Spang A."/>
            <person name="Saw J.H."/>
            <person name="Jorgensen S.L."/>
            <person name="Zaremba-Niedzwiedzka K."/>
            <person name="Martijn J."/>
            <person name="Lind A.E."/>
            <person name="van Eijk R."/>
            <person name="Schleper C."/>
            <person name="Guy L."/>
            <person name="Ettema T.J."/>
        </authorList>
    </citation>
    <scope>NUCLEOTIDE SEQUENCE</scope>
</reference>
<accession>A0A0F9WHS5</accession>